<comment type="caution">
    <text evidence="1">The sequence shown here is derived from an EMBL/GenBank/DDBJ whole genome shotgun (WGS) entry which is preliminary data.</text>
</comment>
<evidence type="ECO:0008006" key="3">
    <source>
        <dbReference type="Google" id="ProtNLM"/>
    </source>
</evidence>
<reference evidence="1 2" key="1">
    <citation type="submission" date="2012-09" db="EMBL/GenBank/DDBJ databases">
        <title>The Genome Sequence of Massilia timonae CCUG 45783.</title>
        <authorList>
            <consortium name="The Broad Institute Genome Sequencing Platform"/>
            <person name="Earl A."/>
            <person name="Ward D."/>
            <person name="Feldgarden M."/>
            <person name="Gevers D."/>
            <person name="Huys G."/>
            <person name="Walker B."/>
            <person name="Young S.K."/>
            <person name="Zeng Q."/>
            <person name="Gargeya S."/>
            <person name="Fitzgerald M."/>
            <person name="Haas B."/>
            <person name="Abouelleil A."/>
            <person name="Alvarado L."/>
            <person name="Arachchi H.M."/>
            <person name="Berlin A.M."/>
            <person name="Chapman S.B."/>
            <person name="Goldberg J."/>
            <person name="Griggs A."/>
            <person name="Gujja S."/>
            <person name="Hansen M."/>
            <person name="Howarth C."/>
            <person name="Imamovic A."/>
            <person name="Larimer J."/>
            <person name="McCowen C."/>
            <person name="Montmayeur A."/>
            <person name="Murphy C."/>
            <person name="Neiman D."/>
            <person name="Pearson M."/>
            <person name="Priest M."/>
            <person name="Roberts A."/>
            <person name="Saif S."/>
            <person name="Shea T."/>
            <person name="Sisk P."/>
            <person name="Sykes S."/>
            <person name="Wortman J."/>
            <person name="Nusbaum C."/>
            <person name="Birren B."/>
        </authorList>
    </citation>
    <scope>NUCLEOTIDE SEQUENCE [LARGE SCALE GENOMIC DNA]</scope>
    <source>
        <strain evidence="1 2">CCUG 45783</strain>
    </source>
</reference>
<sequence>MIEAISTHPGFAKLCEALSVFNPFEVLGLETYELRHTKTLAWLLDPKGSHNLGTAFVERFLAGLPARLSTQVPANLDAARVFSELPVKDKTLRLGDAVPSEAIEATGKDSSKRIDVYMQVEPTFFLAIEAKIGADEHGDQLEHYREAVQKQAAGRAVPALLYLTLDGAEPAQQREREYWTAINWHDHVLVPLQATLQDAQRGQAGAGQAGSSVVHFLSDYVTTLQKVTGSREYAPRVLAEEILTEETYDGPLGEMIDMLHSQDSAAKARLRLQLKGIKGGQEAANLLQSVEADLRAKACNTLASGLVRDDWVRIGTGTKRQKQSVDSTKIDFMTKKMAALMGTAKPPFFFRLDIRRTNTIELKLFFEKPELFEPGKPLSSLQQALMEWSGDEWAGLTATTWNLGQAVGKGGIGQKMAVRTFGDTSTTIVRRMPDAEAIKPVQEWLAKVACFVDRKMDEMLDATA</sequence>
<evidence type="ECO:0000313" key="1">
    <source>
        <dbReference type="EMBL" id="EKU81796.1"/>
    </source>
</evidence>
<dbReference type="AlphaFoldDB" id="K9DET4"/>
<dbReference type="RefSeq" id="WP_005667660.1">
    <property type="nucleotide sequence ID" value="NZ_JH992923.1"/>
</dbReference>
<dbReference type="HOGENOM" id="CLU_589001_0_0_4"/>
<gene>
    <name evidence="1" type="ORF">HMPREF9710_02988</name>
</gene>
<accession>K9DET4</accession>
<dbReference type="Proteomes" id="UP000009874">
    <property type="component" value="Unassembled WGS sequence"/>
</dbReference>
<dbReference type="eggNOG" id="ENOG502ZB2G">
    <property type="taxonomic scope" value="Bacteria"/>
</dbReference>
<dbReference type="Pfam" id="PF14281">
    <property type="entry name" value="PDDEXK_4"/>
    <property type="match status" value="1"/>
</dbReference>
<organism evidence="1 2">
    <name type="scientific">Massilia timonae CCUG 45783</name>
    <dbReference type="NCBI Taxonomy" id="883126"/>
    <lineage>
        <taxon>Bacteria</taxon>
        <taxon>Pseudomonadati</taxon>
        <taxon>Pseudomonadota</taxon>
        <taxon>Betaproteobacteria</taxon>
        <taxon>Burkholderiales</taxon>
        <taxon>Oxalobacteraceae</taxon>
        <taxon>Telluria group</taxon>
        <taxon>Massilia</taxon>
    </lineage>
</organism>
<protein>
    <recommendedName>
        <fullName evidence="3">PD-(D/E)XK nuclease superfamily protein</fullName>
    </recommendedName>
</protein>
<proteinExistence type="predicted"/>
<dbReference type="PATRIC" id="fig|883126.3.peg.3017"/>
<keyword evidence="2" id="KW-1185">Reference proteome</keyword>
<dbReference type="InterPro" id="IPR029470">
    <property type="entry name" value="PDDEXK_4"/>
</dbReference>
<dbReference type="OrthoDB" id="1453311at2"/>
<evidence type="ECO:0000313" key="2">
    <source>
        <dbReference type="Proteomes" id="UP000009874"/>
    </source>
</evidence>
<dbReference type="EMBL" id="AGZI01000037">
    <property type="protein sequence ID" value="EKU81796.1"/>
    <property type="molecule type" value="Genomic_DNA"/>
</dbReference>
<name>K9DET4_9BURK</name>